<proteinExistence type="predicted"/>
<protein>
    <recommendedName>
        <fullName evidence="1">KIB1-4 beta-propeller domain-containing protein</fullName>
    </recommendedName>
</protein>
<dbReference type="InterPro" id="IPR005174">
    <property type="entry name" value="KIB1-4_b-propeller"/>
</dbReference>
<evidence type="ECO:0000313" key="3">
    <source>
        <dbReference type="Proteomes" id="UP001497457"/>
    </source>
</evidence>
<organism evidence="2 3">
    <name type="scientific">Urochloa decumbens</name>
    <dbReference type="NCBI Taxonomy" id="240449"/>
    <lineage>
        <taxon>Eukaryota</taxon>
        <taxon>Viridiplantae</taxon>
        <taxon>Streptophyta</taxon>
        <taxon>Embryophyta</taxon>
        <taxon>Tracheophyta</taxon>
        <taxon>Spermatophyta</taxon>
        <taxon>Magnoliopsida</taxon>
        <taxon>Liliopsida</taxon>
        <taxon>Poales</taxon>
        <taxon>Poaceae</taxon>
        <taxon>PACMAD clade</taxon>
        <taxon>Panicoideae</taxon>
        <taxon>Panicodae</taxon>
        <taxon>Paniceae</taxon>
        <taxon>Melinidinae</taxon>
        <taxon>Urochloa</taxon>
    </lineage>
</organism>
<dbReference type="Proteomes" id="UP001497457">
    <property type="component" value="Chromosome 8b"/>
</dbReference>
<dbReference type="Gene3D" id="1.20.1280.50">
    <property type="match status" value="1"/>
</dbReference>
<feature type="domain" description="KIB1-4 beta-propeller" evidence="1">
    <location>
        <begin position="141"/>
        <end position="450"/>
    </location>
</feature>
<evidence type="ECO:0000313" key="2">
    <source>
        <dbReference type="EMBL" id="CAL5086724.1"/>
    </source>
</evidence>
<dbReference type="SUPFAM" id="SSF81383">
    <property type="entry name" value="F-box domain"/>
    <property type="match status" value="1"/>
</dbReference>
<dbReference type="Pfam" id="PF03478">
    <property type="entry name" value="Beta-prop_KIB1-4"/>
    <property type="match status" value="1"/>
</dbReference>
<name>A0ABC9G3X7_9POAL</name>
<dbReference type="AlphaFoldDB" id="A0ABC9G3X7"/>
<keyword evidence="3" id="KW-1185">Reference proteome</keyword>
<accession>A0ABC9G3X7</accession>
<dbReference type="InterPro" id="IPR036047">
    <property type="entry name" value="F-box-like_dom_sf"/>
</dbReference>
<reference evidence="3" key="1">
    <citation type="submission" date="2024-06" db="EMBL/GenBank/DDBJ databases">
        <authorList>
            <person name="Ryan C."/>
        </authorList>
    </citation>
    <scope>NUCLEOTIDE SEQUENCE [LARGE SCALE GENOMIC DNA]</scope>
</reference>
<sequence>MEFLRRYTDACSGIASAREVFDALPRARCAASLPVSLDPDASVHDDDAALTFASSSGVSLLFAGFASSGAAMADAAPRARQPPSWADIPRDLAGMVLHLLPARADRARFAAVCPQWRAAARQLPLPPPLPLPLLALPDGTFYSLPNGERFRFPGFGCAGYKSACCGRWLVFPRDDGCYLVDPFAGASVTLPPLSRVRLRPPNAVPKYVQLPGMSLFHPYATWMHIQDPKKMPVINKIIMCSPNLVAAFASSTLVDAGQNSQIIVCQPGASSWSVRAKDPCKLFEDMAFYQGKLYVLARDENLILVNISQDPVTGDPQISRFGQVINGEPWHSTSMPGDASDKKKLYLVELGGALLMVRRKVCCRLVGETVVAAQSEFEVFKADWEHSRWVNLTTLGDGQMLFLGRPCSRAMSASRYGMTGDQIFFLDDVLENNCKEYSYDEETTSVSVYDMKSGEVSSPLPMVWKHEMILPTWMFPWE</sequence>
<dbReference type="EMBL" id="OZ075118">
    <property type="protein sequence ID" value="CAL5086724.1"/>
    <property type="molecule type" value="Genomic_DNA"/>
</dbReference>
<dbReference type="PANTHER" id="PTHR33110:SF71">
    <property type="entry name" value="F-BOX_KELCH-REPEAT PROTEIN"/>
    <property type="match status" value="1"/>
</dbReference>
<reference evidence="2 3" key="2">
    <citation type="submission" date="2024-10" db="EMBL/GenBank/DDBJ databases">
        <authorList>
            <person name="Ryan C."/>
        </authorList>
    </citation>
    <scope>NUCLEOTIDE SEQUENCE [LARGE SCALE GENOMIC DNA]</scope>
</reference>
<dbReference type="PANTHER" id="PTHR33110">
    <property type="entry name" value="F-BOX/KELCH-REPEAT PROTEIN-RELATED"/>
    <property type="match status" value="1"/>
</dbReference>
<gene>
    <name evidence="2" type="ORF">URODEC1_LOCUS111764</name>
</gene>
<evidence type="ECO:0000259" key="1">
    <source>
        <dbReference type="Pfam" id="PF03478"/>
    </source>
</evidence>